<evidence type="ECO:0000256" key="10">
    <source>
        <dbReference type="ARBA" id="ARBA00047886"/>
    </source>
</evidence>
<comment type="catalytic activity">
    <reaction evidence="10">
        <text>ergosterol + UDP-alpha-D-glucose = ergosteryl 3-beta-D-glucoside + UDP + H(+)</text>
        <dbReference type="Rhea" id="RHEA:61836"/>
        <dbReference type="ChEBI" id="CHEBI:15378"/>
        <dbReference type="ChEBI" id="CHEBI:16933"/>
        <dbReference type="ChEBI" id="CHEBI:52973"/>
        <dbReference type="ChEBI" id="CHEBI:58223"/>
        <dbReference type="ChEBI" id="CHEBI:58885"/>
    </reaction>
    <physiologicalReaction direction="left-to-right" evidence="10">
        <dbReference type="Rhea" id="RHEA:61837"/>
    </physiologicalReaction>
</comment>
<dbReference type="Pfam" id="PF06722">
    <property type="entry name" value="EryCIII-like_C"/>
    <property type="match status" value="1"/>
</dbReference>
<feature type="region of interest" description="Disordered" evidence="12">
    <location>
        <begin position="1205"/>
        <end position="1276"/>
    </location>
</feature>
<feature type="compositionally biased region" description="Polar residues" evidence="12">
    <location>
        <begin position="465"/>
        <end position="488"/>
    </location>
</feature>
<evidence type="ECO:0000256" key="1">
    <source>
        <dbReference type="ARBA" id="ARBA00004170"/>
    </source>
</evidence>
<organism evidence="14 15">
    <name type="scientific">Hypholoma sublateritium (strain FD-334 SS-4)</name>
    <dbReference type="NCBI Taxonomy" id="945553"/>
    <lineage>
        <taxon>Eukaryota</taxon>
        <taxon>Fungi</taxon>
        <taxon>Dikarya</taxon>
        <taxon>Basidiomycota</taxon>
        <taxon>Agaricomycotina</taxon>
        <taxon>Agaricomycetes</taxon>
        <taxon>Agaricomycetidae</taxon>
        <taxon>Agaricales</taxon>
        <taxon>Agaricineae</taxon>
        <taxon>Strophariaceae</taxon>
        <taxon>Hypholoma</taxon>
    </lineage>
</organism>
<comment type="subcellular location">
    <subcellularLocation>
        <location evidence="2">Cytoplasm</location>
    </subcellularLocation>
    <subcellularLocation>
        <location evidence="1">Membrane</location>
        <topology evidence="1">Peripheral membrane protein</topology>
    </subcellularLocation>
</comment>
<comment type="catalytic activity">
    <reaction evidence="11">
        <text>a sterol + UDP-alpha-D-glucose = a sterol 3-beta-D-glucoside + UDP + H(+)</text>
        <dbReference type="Rhea" id="RHEA:22724"/>
        <dbReference type="ChEBI" id="CHEBI:15378"/>
        <dbReference type="ChEBI" id="CHEBI:15889"/>
        <dbReference type="ChEBI" id="CHEBI:37424"/>
        <dbReference type="ChEBI" id="CHEBI:58223"/>
        <dbReference type="ChEBI" id="CHEBI:58885"/>
        <dbReference type="EC" id="2.4.1.173"/>
    </reaction>
    <physiologicalReaction direction="left-to-right" evidence="11">
        <dbReference type="Rhea" id="RHEA:22725"/>
    </physiologicalReaction>
</comment>
<dbReference type="OrthoDB" id="10261837at2759"/>
<evidence type="ECO:0000259" key="13">
    <source>
        <dbReference type="PROSITE" id="PS50003"/>
    </source>
</evidence>
<dbReference type="GO" id="GO:0016020">
    <property type="term" value="C:membrane"/>
    <property type="evidence" value="ECO:0007669"/>
    <property type="project" value="UniProtKB-SubCell"/>
</dbReference>
<dbReference type="FunFam" id="3.40.50.2000:FF:000009">
    <property type="entry name" value="Sterol 3-beta-glucosyltransferase UGT80A2"/>
    <property type="match status" value="1"/>
</dbReference>
<dbReference type="CDD" id="cd03784">
    <property type="entry name" value="GT1_Gtf-like"/>
    <property type="match status" value="1"/>
</dbReference>
<evidence type="ECO:0000256" key="9">
    <source>
        <dbReference type="ARBA" id="ARBA00029843"/>
    </source>
</evidence>
<feature type="compositionally biased region" description="Polar residues" evidence="12">
    <location>
        <begin position="1262"/>
        <end position="1276"/>
    </location>
</feature>
<dbReference type="InterPro" id="IPR004182">
    <property type="entry name" value="GRAM"/>
</dbReference>
<dbReference type="InterPro" id="IPR050426">
    <property type="entry name" value="Glycosyltransferase_28"/>
</dbReference>
<dbReference type="Gene3D" id="2.30.29.30">
    <property type="entry name" value="Pleckstrin-homology domain (PH domain)/Phosphotyrosine-binding domain (PTB)"/>
    <property type="match status" value="2"/>
</dbReference>
<dbReference type="InterPro" id="IPR001849">
    <property type="entry name" value="PH_domain"/>
</dbReference>
<dbReference type="EC" id="2.4.1.173" evidence="4"/>
<dbReference type="GO" id="GO:0005737">
    <property type="term" value="C:cytoplasm"/>
    <property type="evidence" value="ECO:0007669"/>
    <property type="project" value="UniProtKB-SubCell"/>
</dbReference>
<dbReference type="SUPFAM" id="SSF53756">
    <property type="entry name" value="UDP-Glycosyltransferase/glycogen phosphorylase"/>
    <property type="match status" value="1"/>
</dbReference>
<dbReference type="OMA" id="WRNKTLG"/>
<keyword evidence="8" id="KW-0472">Membrane</keyword>
<dbReference type="InterPro" id="IPR004276">
    <property type="entry name" value="GlycoTrans_28_N"/>
</dbReference>
<feature type="compositionally biased region" description="Polar residues" evidence="12">
    <location>
        <begin position="75"/>
        <end position="84"/>
    </location>
</feature>
<evidence type="ECO:0000256" key="2">
    <source>
        <dbReference type="ARBA" id="ARBA00004496"/>
    </source>
</evidence>
<dbReference type="InterPro" id="IPR048066">
    <property type="entry name" value="ATG26_PH_GRAM1"/>
</dbReference>
<dbReference type="CDD" id="cd13216">
    <property type="entry name" value="PH-GRAM2_AGT26"/>
    <property type="match status" value="1"/>
</dbReference>
<evidence type="ECO:0000256" key="11">
    <source>
        <dbReference type="ARBA" id="ARBA00049453"/>
    </source>
</evidence>
<dbReference type="Pfam" id="PF02893">
    <property type="entry name" value="GRAM"/>
    <property type="match status" value="1"/>
</dbReference>
<dbReference type="InterPro" id="IPR011993">
    <property type="entry name" value="PH-like_dom_sf"/>
</dbReference>
<keyword evidence="5" id="KW-0963">Cytoplasm</keyword>
<sequence length="1300" mass="144312">MRAGTQTLIQALQALPWMNADNDEDGPTYPGSPGSADSESDDEERPPCKLLVSRLSSSIHTIHRPLARSHRINIPNASRTSFQQPVPEEESLEDLSPSDEEQDNDFEETPRLPVEVPSQLSQQVIARDTSRQALPPPGLRERQNSMATVRLHRRARLAEKLREVYDLEDIGEYMLEMPCWLLRSVLLQGYMYLTNSYLCFFAHMPSREDQILKSGSLNKKAQRTKRWIKHWFVLKNDALSWYQSSSDPYFPHGILDLRYAISCDPSGEKDMRLRTNSRTIVLSADSVPSREEWVKAIRKVIFKAQNMGDSIAIPYAAILDVERSTAMDFSETIEVKVVDKEDNFSVDSYFFAYFQDLPGGLDQIRDAVRSHRAQSSAVESRSPPVVLDTTVPKSFLTNERSNTNVQDAAKPTSGFRLSSFFRPFSDTSAIRGSSLPAPSDIQSEEYTHISRKPNSVSFVPVASPEATTSPLPQQLSESSDIPTGQSTQFLPVTDHTYPPSTSNSSILPNISSLSRDSSGSWAVGVPSWLKTPRKAFTGSSTADSSSVLNTTPVKEIYSSPISSPGPASRSSGMGDMAFSVLESPDMFPDQEATDKFRAAFAYDAKETLLGYFPGYIYRVIPISGKLYISSNYFCFKSSALTVRTRMALPLRDVLACEKSKAGRFGHHGMIIIVKGHEELFFEFGSEERRNAFVSLLERQLEDTRRRIGSGEMVATSSGKRDALILEEFDARHSSTDSESALPTDNMADSLPAVMFTSASSTFLTFKPRKALHFTFLTIGSRGDVQPYIALSKGLMLDGHKCKIATHGEFREWIESHGIEFGYVGGDPAELMRICIENGTFTVSFLKEGLLKFRGWLDDLLKTSWEACQGTDVLIESPSAMGGYHIAEALGIPYFRAFTMTWTRTRAYPHAFAVPEHKLGGSYNYMSYVMFDQVFWRATAGQINRWRRNLLHLGPTSLDKMEPHKIPFLYNFSPHVVPPPLDWPEWIRVTGYWFLDDAEVSASKWTPPASLVQFIDNARATNRKVVYIGFGSIVVPDPKAMTQCVIEAVLSSGVHAILSKGWSDRLQVKSNDPTDVEEPLPLQIYPISSIPHDWLFQRIDAACHHGGAGTTGASLRAGIPTIIRPFFGDQFFWADRVEALGVGTGVRKLTVSALSDALVSATTDPKQIARAKTIGAEIKGENGVTTAIESIYRDLDYARSLVKRHLTEDEDDEEGTAEDSTIRHRDNVSPSSPSGYSSEGSHRGTPSEDWSVISDPEDRRLSLGSQPSERQAASKRTSFGAAAISILPDLFVAGSSVTRNA</sequence>
<gene>
    <name evidence="14" type="ORF">HYPSUDRAFT_127312</name>
</gene>
<dbReference type="FunFam" id="2.30.29.30:FF:000303">
    <property type="entry name" value="Sterol 3-beta-glucosyltransferase"/>
    <property type="match status" value="1"/>
</dbReference>
<dbReference type="STRING" id="945553.A0A0D2PLV3"/>
<keyword evidence="7 14" id="KW-0808">Transferase</keyword>
<dbReference type="SUPFAM" id="SSF50729">
    <property type="entry name" value="PH domain-like"/>
    <property type="match status" value="1"/>
</dbReference>
<keyword evidence="6" id="KW-0328">Glycosyltransferase</keyword>
<proteinExistence type="inferred from homology"/>
<dbReference type="Gene3D" id="3.40.50.2000">
    <property type="entry name" value="Glycogen Phosphorylase B"/>
    <property type="match status" value="2"/>
</dbReference>
<feature type="compositionally biased region" description="Acidic residues" evidence="12">
    <location>
        <begin position="87"/>
        <end position="107"/>
    </location>
</feature>
<evidence type="ECO:0000313" key="14">
    <source>
        <dbReference type="EMBL" id="KJA29321.1"/>
    </source>
</evidence>
<dbReference type="InterPro" id="IPR010610">
    <property type="entry name" value="EryCIII-like_C"/>
</dbReference>
<comment type="similarity">
    <text evidence="3">Belongs to the glycosyltransferase 28 family.</text>
</comment>
<evidence type="ECO:0000256" key="7">
    <source>
        <dbReference type="ARBA" id="ARBA00022679"/>
    </source>
</evidence>
<dbReference type="InterPro" id="IPR002213">
    <property type="entry name" value="UDP_glucos_trans"/>
</dbReference>
<dbReference type="SMART" id="SM00233">
    <property type="entry name" value="PH"/>
    <property type="match status" value="2"/>
</dbReference>
<evidence type="ECO:0000256" key="3">
    <source>
        <dbReference type="ARBA" id="ARBA00006962"/>
    </source>
</evidence>
<reference evidence="15" key="1">
    <citation type="submission" date="2014-04" db="EMBL/GenBank/DDBJ databases">
        <title>Evolutionary Origins and Diversification of the Mycorrhizal Mutualists.</title>
        <authorList>
            <consortium name="DOE Joint Genome Institute"/>
            <consortium name="Mycorrhizal Genomics Consortium"/>
            <person name="Kohler A."/>
            <person name="Kuo A."/>
            <person name="Nagy L.G."/>
            <person name="Floudas D."/>
            <person name="Copeland A."/>
            <person name="Barry K.W."/>
            <person name="Cichocki N."/>
            <person name="Veneault-Fourrey C."/>
            <person name="LaButti K."/>
            <person name="Lindquist E.A."/>
            <person name="Lipzen A."/>
            <person name="Lundell T."/>
            <person name="Morin E."/>
            <person name="Murat C."/>
            <person name="Riley R."/>
            <person name="Ohm R."/>
            <person name="Sun H."/>
            <person name="Tunlid A."/>
            <person name="Henrissat B."/>
            <person name="Grigoriev I.V."/>
            <person name="Hibbett D.S."/>
            <person name="Martin F."/>
        </authorList>
    </citation>
    <scope>NUCLEOTIDE SEQUENCE [LARGE SCALE GENOMIC DNA]</scope>
    <source>
        <strain evidence="15">FD-334 SS-4</strain>
    </source>
</reference>
<evidence type="ECO:0000256" key="4">
    <source>
        <dbReference type="ARBA" id="ARBA00012650"/>
    </source>
</evidence>
<dbReference type="GO" id="GO:0016125">
    <property type="term" value="P:sterol metabolic process"/>
    <property type="evidence" value="ECO:0007669"/>
    <property type="project" value="TreeGrafter"/>
</dbReference>
<feature type="domain" description="PH" evidence="13">
    <location>
        <begin position="210"/>
        <end position="302"/>
    </location>
</feature>
<dbReference type="Pfam" id="PF00169">
    <property type="entry name" value="PH"/>
    <property type="match status" value="1"/>
</dbReference>
<dbReference type="FunFam" id="3.40.50.2000:FF:000029">
    <property type="entry name" value="Sterol 3-beta-glucosyltransferase"/>
    <property type="match status" value="1"/>
</dbReference>
<dbReference type="EMBL" id="KN817519">
    <property type="protein sequence ID" value="KJA29321.1"/>
    <property type="molecule type" value="Genomic_DNA"/>
</dbReference>
<dbReference type="Pfam" id="PF03033">
    <property type="entry name" value="Glyco_transf_28"/>
    <property type="match status" value="1"/>
</dbReference>
<feature type="compositionally biased region" description="Acidic residues" evidence="12">
    <location>
        <begin position="1207"/>
        <end position="1216"/>
    </location>
</feature>
<dbReference type="PROSITE" id="PS50003">
    <property type="entry name" value="PH_DOMAIN"/>
    <property type="match status" value="1"/>
</dbReference>
<evidence type="ECO:0000313" key="15">
    <source>
        <dbReference type="Proteomes" id="UP000054270"/>
    </source>
</evidence>
<dbReference type="Proteomes" id="UP000054270">
    <property type="component" value="Unassembled WGS sequence"/>
</dbReference>
<feature type="compositionally biased region" description="Low complexity" evidence="12">
    <location>
        <begin position="1228"/>
        <end position="1238"/>
    </location>
</feature>
<name>A0A0D2PLV3_HYPSF</name>
<feature type="region of interest" description="Disordered" evidence="12">
    <location>
        <begin position="70"/>
        <end position="141"/>
    </location>
</feature>
<dbReference type="InterPro" id="IPR048065">
    <property type="entry name" value="ATG26_PH_GRAM2"/>
</dbReference>
<dbReference type="CDD" id="cd13215">
    <property type="entry name" value="PH-GRAM1_AGT26"/>
    <property type="match status" value="1"/>
</dbReference>
<dbReference type="GO" id="GO:0005975">
    <property type="term" value="P:carbohydrate metabolic process"/>
    <property type="evidence" value="ECO:0007669"/>
    <property type="project" value="InterPro"/>
</dbReference>
<dbReference type="GO" id="GO:0016906">
    <property type="term" value="F:sterol 3-beta-glucosyltransferase activity"/>
    <property type="evidence" value="ECO:0007669"/>
    <property type="project" value="UniProtKB-EC"/>
</dbReference>
<dbReference type="PANTHER" id="PTHR48050:SF25">
    <property type="entry name" value="STEROL 3-BETA-GLUCOSYLTRANSFERASE"/>
    <property type="match status" value="1"/>
</dbReference>
<evidence type="ECO:0000256" key="12">
    <source>
        <dbReference type="SAM" id="MobiDB-lite"/>
    </source>
</evidence>
<accession>A0A0D2PLV3</accession>
<dbReference type="PANTHER" id="PTHR48050">
    <property type="entry name" value="STEROL 3-BETA-GLUCOSYLTRANSFERASE"/>
    <property type="match status" value="1"/>
</dbReference>
<evidence type="ECO:0000256" key="8">
    <source>
        <dbReference type="ARBA" id="ARBA00023136"/>
    </source>
</evidence>
<protein>
    <recommendedName>
        <fullName evidence="4">sterol 3beta-glucosyltransferase</fullName>
        <ecNumber evidence="4">2.4.1.173</ecNumber>
    </recommendedName>
    <alternativeName>
        <fullName evidence="9">Autophagy-related protein 26</fullName>
    </alternativeName>
</protein>
<keyword evidence="15" id="KW-1185">Reference proteome</keyword>
<feature type="region of interest" description="Disordered" evidence="12">
    <location>
        <begin position="461"/>
        <end position="488"/>
    </location>
</feature>
<dbReference type="SMART" id="SM00568">
    <property type="entry name" value="GRAM"/>
    <property type="match status" value="2"/>
</dbReference>
<feature type="region of interest" description="Disordered" evidence="12">
    <location>
        <begin position="16"/>
        <end position="46"/>
    </location>
</feature>
<evidence type="ECO:0000256" key="6">
    <source>
        <dbReference type="ARBA" id="ARBA00022676"/>
    </source>
</evidence>
<evidence type="ECO:0000256" key="5">
    <source>
        <dbReference type="ARBA" id="ARBA00022490"/>
    </source>
</evidence>